<dbReference type="Proteomes" id="UP000749559">
    <property type="component" value="Unassembled WGS sequence"/>
</dbReference>
<dbReference type="AlphaFoldDB" id="A0A8S4PD70"/>
<dbReference type="EMBL" id="CAIIXF020000008">
    <property type="protein sequence ID" value="CAH1792007.1"/>
    <property type="molecule type" value="Genomic_DNA"/>
</dbReference>
<evidence type="ECO:0000313" key="2">
    <source>
        <dbReference type="EMBL" id="CAH1792007.1"/>
    </source>
</evidence>
<feature type="transmembrane region" description="Helical" evidence="1">
    <location>
        <begin position="109"/>
        <end position="131"/>
    </location>
</feature>
<organism evidence="2 3">
    <name type="scientific">Owenia fusiformis</name>
    <name type="common">Polychaete worm</name>
    <dbReference type="NCBI Taxonomy" id="6347"/>
    <lineage>
        <taxon>Eukaryota</taxon>
        <taxon>Metazoa</taxon>
        <taxon>Spiralia</taxon>
        <taxon>Lophotrochozoa</taxon>
        <taxon>Annelida</taxon>
        <taxon>Polychaeta</taxon>
        <taxon>Sedentaria</taxon>
        <taxon>Canalipalpata</taxon>
        <taxon>Sabellida</taxon>
        <taxon>Oweniida</taxon>
        <taxon>Oweniidae</taxon>
        <taxon>Owenia</taxon>
    </lineage>
</organism>
<keyword evidence="1" id="KW-1133">Transmembrane helix</keyword>
<protein>
    <submittedName>
        <fullName evidence="2">Uncharacterized protein</fullName>
    </submittedName>
</protein>
<proteinExistence type="predicted"/>
<accession>A0A8S4PD70</accession>
<keyword evidence="1" id="KW-0472">Membrane</keyword>
<name>A0A8S4PD70_OWEFU</name>
<evidence type="ECO:0000256" key="1">
    <source>
        <dbReference type="SAM" id="Phobius"/>
    </source>
</evidence>
<keyword evidence="1" id="KW-0812">Transmembrane</keyword>
<reference evidence="2" key="1">
    <citation type="submission" date="2022-03" db="EMBL/GenBank/DDBJ databases">
        <authorList>
            <person name="Martin C."/>
        </authorList>
    </citation>
    <scope>NUCLEOTIDE SEQUENCE</scope>
</reference>
<comment type="caution">
    <text evidence="2">The sequence shown here is derived from an EMBL/GenBank/DDBJ whole genome shotgun (WGS) entry which is preliminary data.</text>
</comment>
<gene>
    <name evidence="2" type="ORF">OFUS_LOCUS17032</name>
</gene>
<evidence type="ECO:0000313" key="3">
    <source>
        <dbReference type="Proteomes" id="UP000749559"/>
    </source>
</evidence>
<keyword evidence="3" id="KW-1185">Reference proteome</keyword>
<sequence>MSRTERGAKQVKEEQCLRFNTDTGSTSTYVPYMEYNSKAQKQSKHMLQPNNQHVKRVSPTFQILKLKNDMSHRKHVGKKWIQRQRSVSESLGPEEDRLRETSMSGPIKGILIIIAMLMLIQGGNLIFQSVFDSPIFSWESMRNSQPNEMETIFSYCHNVE</sequence>